<dbReference type="GeneID" id="34559044"/>
<evidence type="ECO:0000313" key="1">
    <source>
        <dbReference type="EMBL" id="OHE98803.1"/>
    </source>
</evidence>
<accession>A0A1G4BBQ6</accession>
<dbReference type="OrthoDB" id="10421216at2759"/>
<sequence length="56" mass="6006">LVRGTYLEQEASSCQNLTSEQGVGIPGRHFCVNVLPLSGTGLSSFRAILRIRASQS</sequence>
<comment type="caution">
    <text evidence="1">The sequence shown here is derived from an EMBL/GenBank/DDBJ whole genome shotgun (WGS) entry which is preliminary data.</text>
</comment>
<dbReference type="EMBL" id="MJBS01000042">
    <property type="protein sequence ID" value="OHE98803.1"/>
    <property type="molecule type" value="Genomic_DNA"/>
</dbReference>
<gene>
    <name evidence="1" type="ORF">CORC01_05892</name>
</gene>
<feature type="non-terminal residue" evidence="1">
    <location>
        <position position="1"/>
    </location>
</feature>
<organism evidence="1 2">
    <name type="scientific">Colletotrichum orchidophilum</name>
    <dbReference type="NCBI Taxonomy" id="1209926"/>
    <lineage>
        <taxon>Eukaryota</taxon>
        <taxon>Fungi</taxon>
        <taxon>Dikarya</taxon>
        <taxon>Ascomycota</taxon>
        <taxon>Pezizomycotina</taxon>
        <taxon>Sordariomycetes</taxon>
        <taxon>Hypocreomycetidae</taxon>
        <taxon>Glomerellales</taxon>
        <taxon>Glomerellaceae</taxon>
        <taxon>Colletotrichum</taxon>
    </lineage>
</organism>
<proteinExistence type="predicted"/>
<protein>
    <submittedName>
        <fullName evidence="1">Uncharacterized protein</fullName>
    </submittedName>
</protein>
<dbReference type="Proteomes" id="UP000176998">
    <property type="component" value="Unassembled WGS sequence"/>
</dbReference>
<keyword evidence="2" id="KW-1185">Reference proteome</keyword>
<dbReference type="AlphaFoldDB" id="A0A1G4BBQ6"/>
<evidence type="ECO:0000313" key="2">
    <source>
        <dbReference type="Proteomes" id="UP000176998"/>
    </source>
</evidence>
<dbReference type="RefSeq" id="XP_022475952.1">
    <property type="nucleotide sequence ID" value="XM_022617534.1"/>
</dbReference>
<reference evidence="1 2" key="1">
    <citation type="submission" date="2016-09" db="EMBL/GenBank/DDBJ databases">
        <authorList>
            <person name="Capua I."/>
            <person name="De Benedictis P."/>
            <person name="Joannis T."/>
            <person name="Lombin L.H."/>
            <person name="Cattoli G."/>
        </authorList>
    </citation>
    <scope>NUCLEOTIDE SEQUENCE [LARGE SCALE GENOMIC DNA]</scope>
    <source>
        <strain evidence="1 2">IMI 309357</strain>
    </source>
</reference>
<name>A0A1G4BBQ6_9PEZI</name>